<comment type="caution">
    <text evidence="1">The sequence shown here is derived from an EMBL/GenBank/DDBJ whole genome shotgun (WGS) entry which is preliminary data.</text>
</comment>
<dbReference type="AlphaFoldDB" id="A0A4S2LM22"/>
<proteinExistence type="predicted"/>
<organism evidence="1 2">
    <name type="scientific">Opisthorchis felineus</name>
    <dbReference type="NCBI Taxonomy" id="147828"/>
    <lineage>
        <taxon>Eukaryota</taxon>
        <taxon>Metazoa</taxon>
        <taxon>Spiralia</taxon>
        <taxon>Lophotrochozoa</taxon>
        <taxon>Platyhelminthes</taxon>
        <taxon>Trematoda</taxon>
        <taxon>Digenea</taxon>
        <taxon>Opisthorchiida</taxon>
        <taxon>Opisthorchiata</taxon>
        <taxon>Opisthorchiidae</taxon>
        <taxon>Opisthorchis</taxon>
    </lineage>
</organism>
<feature type="non-terminal residue" evidence="1">
    <location>
        <position position="1"/>
    </location>
</feature>
<evidence type="ECO:0000313" key="2">
    <source>
        <dbReference type="Proteomes" id="UP000308267"/>
    </source>
</evidence>
<gene>
    <name evidence="1" type="ORF">CRM22_006234</name>
</gene>
<protein>
    <submittedName>
        <fullName evidence="1">Uncharacterized protein</fullName>
    </submittedName>
</protein>
<sequence>FSTAALPGTRNEQPYKMFYKRPRVGTRRAQSLTKGGAVAAPDIEELSAKQLRISRQIAKAHPFHYHT</sequence>
<accession>A0A4S2LM22</accession>
<evidence type="ECO:0000313" key="1">
    <source>
        <dbReference type="EMBL" id="TGZ64715.1"/>
    </source>
</evidence>
<dbReference type="Proteomes" id="UP000308267">
    <property type="component" value="Unassembled WGS sequence"/>
</dbReference>
<name>A0A4S2LM22_OPIFE</name>
<reference evidence="1 2" key="1">
    <citation type="journal article" date="2019" name="BMC Genomics">
        <title>New insights from Opisthorchis felineus genome: update on genomics of the epidemiologically important liver flukes.</title>
        <authorList>
            <person name="Ershov N.I."/>
            <person name="Mordvinov V.A."/>
            <person name="Prokhortchouk E.B."/>
            <person name="Pakharukova M.Y."/>
            <person name="Gunbin K.V."/>
            <person name="Ustyantsev K."/>
            <person name="Genaev M.A."/>
            <person name="Blinov A.G."/>
            <person name="Mazur A."/>
            <person name="Boulygina E."/>
            <person name="Tsygankova S."/>
            <person name="Khrameeva E."/>
            <person name="Chekanov N."/>
            <person name="Fan G."/>
            <person name="Xiao A."/>
            <person name="Zhang H."/>
            <person name="Xu X."/>
            <person name="Yang H."/>
            <person name="Solovyev V."/>
            <person name="Lee S.M."/>
            <person name="Liu X."/>
            <person name="Afonnikov D.A."/>
            <person name="Skryabin K.G."/>
        </authorList>
    </citation>
    <scope>NUCLEOTIDE SEQUENCE [LARGE SCALE GENOMIC DNA]</scope>
    <source>
        <strain evidence="1">AK-0245</strain>
        <tissue evidence="1">Whole organism</tissue>
    </source>
</reference>
<dbReference type="EMBL" id="SJOL01006634">
    <property type="protein sequence ID" value="TGZ64715.1"/>
    <property type="molecule type" value="Genomic_DNA"/>
</dbReference>
<keyword evidence="2" id="KW-1185">Reference proteome</keyword>